<dbReference type="AlphaFoldDB" id="A0A8S3BRN7"/>
<reference evidence="2" key="1">
    <citation type="submission" date="2021-02" db="EMBL/GenBank/DDBJ databases">
        <authorList>
            <person name="Nowell W R."/>
        </authorList>
    </citation>
    <scope>NUCLEOTIDE SEQUENCE</scope>
</reference>
<dbReference type="InterPro" id="IPR027417">
    <property type="entry name" value="P-loop_NTPase"/>
</dbReference>
<feature type="non-terminal residue" evidence="2">
    <location>
        <position position="68"/>
    </location>
</feature>
<feature type="domain" description="NACHT" evidence="1">
    <location>
        <begin position="2"/>
        <end position="55"/>
    </location>
</feature>
<evidence type="ECO:0000313" key="2">
    <source>
        <dbReference type="EMBL" id="CAF4845814.1"/>
    </source>
</evidence>
<gene>
    <name evidence="2" type="ORF">BYL167_LOCUS49997</name>
</gene>
<comment type="caution">
    <text evidence="2">The sequence shown here is derived from an EMBL/GenBank/DDBJ whole genome shotgun (WGS) entry which is preliminary data.</text>
</comment>
<dbReference type="Proteomes" id="UP000681967">
    <property type="component" value="Unassembled WGS sequence"/>
</dbReference>
<evidence type="ECO:0000259" key="1">
    <source>
        <dbReference type="Pfam" id="PF05729"/>
    </source>
</evidence>
<dbReference type="EMBL" id="CAJOBH010150948">
    <property type="protein sequence ID" value="CAF4845814.1"/>
    <property type="molecule type" value="Genomic_DNA"/>
</dbReference>
<sequence length="68" mass="8095">MLGRAGIGKSTFCQYVTYRWAKGEIWSQYELVILIRLRSLTDSRYPRGKKYLPIDLVEKQYFQWDDGS</sequence>
<protein>
    <recommendedName>
        <fullName evidence="1">NACHT domain-containing protein</fullName>
    </recommendedName>
</protein>
<organism evidence="2 3">
    <name type="scientific">Rotaria magnacalcarata</name>
    <dbReference type="NCBI Taxonomy" id="392030"/>
    <lineage>
        <taxon>Eukaryota</taxon>
        <taxon>Metazoa</taxon>
        <taxon>Spiralia</taxon>
        <taxon>Gnathifera</taxon>
        <taxon>Rotifera</taxon>
        <taxon>Eurotatoria</taxon>
        <taxon>Bdelloidea</taxon>
        <taxon>Philodinida</taxon>
        <taxon>Philodinidae</taxon>
        <taxon>Rotaria</taxon>
    </lineage>
</organism>
<name>A0A8S3BRN7_9BILA</name>
<dbReference type="Gene3D" id="3.40.50.300">
    <property type="entry name" value="P-loop containing nucleotide triphosphate hydrolases"/>
    <property type="match status" value="1"/>
</dbReference>
<dbReference type="Pfam" id="PF05729">
    <property type="entry name" value="NACHT"/>
    <property type="match status" value="1"/>
</dbReference>
<proteinExistence type="predicted"/>
<dbReference type="InterPro" id="IPR007111">
    <property type="entry name" value="NACHT_NTPase"/>
</dbReference>
<accession>A0A8S3BRN7</accession>
<evidence type="ECO:0000313" key="3">
    <source>
        <dbReference type="Proteomes" id="UP000681967"/>
    </source>
</evidence>